<name>A0A679FHZ6_9BACL</name>
<proteinExistence type="predicted"/>
<organism evidence="1 2">
    <name type="scientific">Geobacillus subterraneus</name>
    <dbReference type="NCBI Taxonomy" id="129338"/>
    <lineage>
        <taxon>Bacteria</taxon>
        <taxon>Bacillati</taxon>
        <taxon>Bacillota</taxon>
        <taxon>Bacilli</taxon>
        <taxon>Bacillales</taxon>
        <taxon>Anoxybacillaceae</taxon>
        <taxon>Geobacillus</taxon>
    </lineage>
</organism>
<accession>A0A679FHZ6</accession>
<dbReference type="Proteomes" id="UP000501421">
    <property type="component" value="Chromosome"/>
</dbReference>
<keyword evidence="2" id="KW-1185">Reference proteome</keyword>
<sequence length="62" mass="7168">MSSMKMPFILMSPFSSIIRNVSIECGGIFMLFHEYVLKNEPKADKVINVSDLNIYLYLSIFM</sequence>
<evidence type="ECO:0000313" key="1">
    <source>
        <dbReference type="EMBL" id="BBW95273.1"/>
    </source>
</evidence>
<evidence type="ECO:0000313" key="2">
    <source>
        <dbReference type="Proteomes" id="UP000501421"/>
    </source>
</evidence>
<protein>
    <submittedName>
        <fullName evidence="1">Uncharacterized protein</fullName>
    </submittedName>
</protein>
<reference evidence="2" key="1">
    <citation type="journal article" date="2020" name="Microbiol. Resour. Announc.">
        <title>Complete Genome Sequence of Geobacillus sp. Strain E55-1, Isolated from Mine Geyser in Japan.</title>
        <authorList>
            <person name="Miyazaki K."/>
            <person name="Hase E."/>
            <person name="Tokito N."/>
        </authorList>
    </citation>
    <scope>NUCLEOTIDE SEQUENCE [LARGE SCALE GENOMIC DNA]</scope>
    <source>
        <strain evidence="2">E55-1</strain>
    </source>
</reference>
<dbReference type="EMBL" id="AP022557">
    <property type="protein sequence ID" value="BBW95273.1"/>
    <property type="molecule type" value="Genomic_DNA"/>
</dbReference>
<dbReference type="AlphaFoldDB" id="A0A679FHZ6"/>
<gene>
    <name evidence="1" type="ORF">GsuE55_01060</name>
</gene>